<organism evidence="16 17">
    <name type="scientific">Bradyrhizobium canariense</name>
    <dbReference type="NCBI Taxonomy" id="255045"/>
    <lineage>
        <taxon>Bacteria</taxon>
        <taxon>Pseudomonadati</taxon>
        <taxon>Pseudomonadota</taxon>
        <taxon>Alphaproteobacteria</taxon>
        <taxon>Hyphomicrobiales</taxon>
        <taxon>Nitrobacteraceae</taxon>
        <taxon>Bradyrhizobium</taxon>
    </lineage>
</organism>
<dbReference type="InterPro" id="IPR017896">
    <property type="entry name" value="4Fe4S_Fe-S-bd"/>
</dbReference>
<sequence length="1030" mass="112768">MRKKQGFGLPSRTPPGKRLTGQDEIEPMAITEAEKSKNSAENSALAGRLAREITGEVLFDRFNRGRYATDASFYQIMPAGVVVPRTVDEALRALAIARDDGRIVTPRGGGTSQCGQTVNDGIVIDLSKHLNRVLTLDVENRTCVVEPGIVLDDLNRQLRPHGLWFPVDVSTASRATIGGMAGNNSCGGRSLRYGTMRDNTLSMDAALADGALLHFGEVSRDLTQLNSSDEGRDLFGDMLALGQREAHEIAEKFPKVQRRVGGYNLDALVPRNAANNMAHLLVGSEGTLAFTTKVELKLWPVIRNKVLGICHFGSFYQAMDAAQHLVKLRPIAVELVDRTMLALGREIAMFQPIIGASIRGDPDAVLIVEFAEEDQAENVRRLKQLGELMADLGFGWDREQRKWGGVVEITDPGLQTGIADFRAAGLNVMMSMKQEGKPVSFVEDCAVPLPHLADYTERLNAIFARHGTRGTMYAHASEGCLHVRPVLNLKLEKDVKAMRAIAEETFEMVREYKGSHSGEHGDGLVRSEFHETMFGARIIADFREIKHRFDPDNVLNPGKIVDAPKMDDRTLFRYPPDYRVPELKTVLDWSAYPGAGGGFQGAVEMCNNNGACRKLEGGVMCPSYRATRNEKDVTRGRANTLRLAISGQLGPDALSSDEMMDTLKLCVSCKACRHECPVGIDMAKMKIEVLAARAARHGLSLRDRLVGYLPRYAALASRFAPLANWRNNSPLLRKLFQKFAGISAQRALPAFRRDVFSSDAETVGPAEGREVVLFADTFNRAYERENLDAALRVLVEGGYRVHIPKPADNGRPLCCGRTFLSAGLVDHARTELDRLVATYAPFAARGVPIVGLEPSCLLTLRDELLSLRSDATAKSISAHALLFEEFLVREAEAGRLQLPLGPIAGKALVHGHCHQKSFGAFKPVEQILRLVPDLNVETIQSSCCGMAGAFGYGAETYQTSIDMAELSLLPAVRRADDATLIVADGTSCRHQIKDGTERSALHVARVLAMSLERARSNPTPSPIAKEPLHG</sequence>
<evidence type="ECO:0000259" key="15">
    <source>
        <dbReference type="PROSITE" id="PS51387"/>
    </source>
</evidence>
<dbReference type="Proteomes" id="UP000243904">
    <property type="component" value="Chromosome I"/>
</dbReference>
<dbReference type="AlphaFoldDB" id="A0A1H1M197"/>
<dbReference type="InterPro" id="IPR016169">
    <property type="entry name" value="FAD-bd_PCMH_sub2"/>
</dbReference>
<keyword evidence="8" id="KW-0411">Iron-sulfur</keyword>
<dbReference type="Gene3D" id="3.30.43.10">
    <property type="entry name" value="Uridine Diphospho-n-acetylenolpyruvylglucosamine Reductase, domain 2"/>
    <property type="match status" value="1"/>
</dbReference>
<comment type="similarity">
    <text evidence="11">In the N-terminal section; belongs to the FAD-binding oxidoreductase/transferase type 4 family.</text>
</comment>
<evidence type="ECO:0000256" key="8">
    <source>
        <dbReference type="ARBA" id="ARBA00023014"/>
    </source>
</evidence>
<dbReference type="PANTHER" id="PTHR11748">
    <property type="entry name" value="D-LACTATE DEHYDROGENASE"/>
    <property type="match status" value="1"/>
</dbReference>
<dbReference type="PANTHER" id="PTHR11748:SF119">
    <property type="entry name" value="D-2-HYDROXYGLUTARATE DEHYDROGENASE"/>
    <property type="match status" value="1"/>
</dbReference>
<feature type="domain" description="FAD-binding PCMH-type" evidence="15">
    <location>
        <begin position="74"/>
        <end position="301"/>
    </location>
</feature>
<dbReference type="GO" id="GO:0051539">
    <property type="term" value="F:4 iron, 4 sulfur cluster binding"/>
    <property type="evidence" value="ECO:0007669"/>
    <property type="project" value="UniProtKB-KW"/>
</dbReference>
<dbReference type="InterPro" id="IPR016166">
    <property type="entry name" value="FAD-bd_PCMH"/>
</dbReference>
<dbReference type="Pfam" id="PF02913">
    <property type="entry name" value="FAD-oxidase_C"/>
    <property type="match status" value="1"/>
</dbReference>
<dbReference type="InterPro" id="IPR016171">
    <property type="entry name" value="Vanillyl_alc_oxidase_C-sub2"/>
</dbReference>
<keyword evidence="6" id="KW-0560">Oxidoreductase</keyword>
<dbReference type="Pfam" id="PF13183">
    <property type="entry name" value="Fer4_8"/>
    <property type="match status" value="1"/>
</dbReference>
<evidence type="ECO:0000256" key="7">
    <source>
        <dbReference type="ARBA" id="ARBA00023004"/>
    </source>
</evidence>
<evidence type="ECO:0000259" key="14">
    <source>
        <dbReference type="PROSITE" id="PS51379"/>
    </source>
</evidence>
<comment type="cofactor">
    <cofactor evidence="1">
        <name>FAD</name>
        <dbReference type="ChEBI" id="CHEBI:57692"/>
    </cofactor>
</comment>
<dbReference type="SUPFAM" id="SSF56176">
    <property type="entry name" value="FAD-binding/transporter-associated domain-like"/>
    <property type="match status" value="1"/>
</dbReference>
<dbReference type="InterPro" id="IPR016167">
    <property type="entry name" value="FAD-bd_PCMH_sub1"/>
</dbReference>
<dbReference type="PROSITE" id="PS51379">
    <property type="entry name" value="4FE4S_FER_2"/>
    <property type="match status" value="1"/>
</dbReference>
<evidence type="ECO:0000256" key="10">
    <source>
        <dbReference type="ARBA" id="ARBA00051291"/>
    </source>
</evidence>
<evidence type="ECO:0000256" key="9">
    <source>
        <dbReference type="ARBA" id="ARBA00039003"/>
    </source>
</evidence>
<dbReference type="InterPro" id="IPR006094">
    <property type="entry name" value="Oxid_FAD_bind_N"/>
</dbReference>
<dbReference type="PROSITE" id="PS51387">
    <property type="entry name" value="FAD_PCMH"/>
    <property type="match status" value="1"/>
</dbReference>
<accession>A0A1H1M197</accession>
<dbReference type="Gene3D" id="1.10.45.10">
    <property type="entry name" value="Vanillyl-alcohol Oxidase, Chain A, domain 4"/>
    <property type="match status" value="1"/>
</dbReference>
<dbReference type="GO" id="GO:0046872">
    <property type="term" value="F:metal ion binding"/>
    <property type="evidence" value="ECO:0007669"/>
    <property type="project" value="UniProtKB-KW"/>
</dbReference>
<dbReference type="InterPro" id="IPR016164">
    <property type="entry name" value="FAD-linked_Oxase-like_C"/>
</dbReference>
<keyword evidence="5" id="KW-0274">FAD</keyword>
<dbReference type="GO" id="GO:0004458">
    <property type="term" value="F:D-lactate dehydrogenase (cytochrome) activity"/>
    <property type="evidence" value="ECO:0007669"/>
    <property type="project" value="TreeGrafter"/>
</dbReference>
<keyword evidence="17" id="KW-1185">Reference proteome</keyword>
<evidence type="ECO:0000256" key="12">
    <source>
        <dbReference type="ARBA" id="ARBA00067680"/>
    </source>
</evidence>
<dbReference type="EMBL" id="LT629750">
    <property type="protein sequence ID" value="SDR80487.1"/>
    <property type="molecule type" value="Genomic_DNA"/>
</dbReference>
<dbReference type="SUPFAM" id="SSF55103">
    <property type="entry name" value="FAD-linked oxidases, C-terminal domain"/>
    <property type="match status" value="1"/>
</dbReference>
<comment type="catalytic activity">
    <reaction evidence="10">
        <text>(R)-2-hydroxyglutarate + A = 2-oxoglutarate + AH2</text>
        <dbReference type="Rhea" id="RHEA:38295"/>
        <dbReference type="ChEBI" id="CHEBI:13193"/>
        <dbReference type="ChEBI" id="CHEBI:15801"/>
        <dbReference type="ChEBI" id="CHEBI:16810"/>
        <dbReference type="ChEBI" id="CHEBI:17499"/>
        <dbReference type="EC" id="1.1.99.39"/>
    </reaction>
    <physiologicalReaction direction="left-to-right" evidence="10">
        <dbReference type="Rhea" id="RHEA:38296"/>
    </physiologicalReaction>
</comment>
<name>A0A1H1M197_9BRAD</name>
<evidence type="ECO:0000313" key="16">
    <source>
        <dbReference type="EMBL" id="SDR80487.1"/>
    </source>
</evidence>
<feature type="domain" description="4Fe-4S ferredoxin-type" evidence="14">
    <location>
        <begin position="656"/>
        <end position="685"/>
    </location>
</feature>
<proteinExistence type="inferred from homology"/>
<evidence type="ECO:0000256" key="6">
    <source>
        <dbReference type="ARBA" id="ARBA00023002"/>
    </source>
</evidence>
<dbReference type="InterPro" id="IPR036318">
    <property type="entry name" value="FAD-bd_PCMH-like_sf"/>
</dbReference>
<evidence type="ECO:0000256" key="13">
    <source>
        <dbReference type="SAM" id="MobiDB-lite"/>
    </source>
</evidence>
<keyword evidence="2" id="KW-0004">4Fe-4S</keyword>
<dbReference type="GO" id="GO:0051990">
    <property type="term" value="F:(R)-2-hydroxyglutarate dehydrogenase activity"/>
    <property type="evidence" value="ECO:0007669"/>
    <property type="project" value="UniProtKB-EC"/>
</dbReference>
<keyword evidence="4" id="KW-0479">Metal-binding</keyword>
<dbReference type="Gene3D" id="3.30.465.10">
    <property type="match status" value="1"/>
</dbReference>
<dbReference type="GO" id="GO:0071949">
    <property type="term" value="F:FAD binding"/>
    <property type="evidence" value="ECO:0007669"/>
    <property type="project" value="InterPro"/>
</dbReference>
<evidence type="ECO:0000256" key="1">
    <source>
        <dbReference type="ARBA" id="ARBA00001974"/>
    </source>
</evidence>
<dbReference type="Pfam" id="PF01565">
    <property type="entry name" value="FAD_binding_4"/>
    <property type="match status" value="1"/>
</dbReference>
<dbReference type="FunFam" id="3.30.70.2740:FF:000003">
    <property type="entry name" value="Oxidoreductase, FAD-binding, putative"/>
    <property type="match status" value="1"/>
</dbReference>
<reference evidence="17" key="1">
    <citation type="submission" date="2016-10" db="EMBL/GenBank/DDBJ databases">
        <authorList>
            <person name="Varghese N."/>
            <person name="Submissions S."/>
        </authorList>
    </citation>
    <scope>NUCLEOTIDE SEQUENCE [LARGE SCALE GENOMIC DNA]</scope>
    <source>
        <strain evidence="17">GAS369</strain>
    </source>
</reference>
<evidence type="ECO:0000313" key="17">
    <source>
        <dbReference type="Proteomes" id="UP000243904"/>
    </source>
</evidence>
<evidence type="ECO:0000256" key="5">
    <source>
        <dbReference type="ARBA" id="ARBA00022827"/>
    </source>
</evidence>
<evidence type="ECO:0000256" key="3">
    <source>
        <dbReference type="ARBA" id="ARBA00022630"/>
    </source>
</evidence>
<evidence type="ECO:0000256" key="2">
    <source>
        <dbReference type="ARBA" id="ARBA00022485"/>
    </source>
</evidence>
<gene>
    <name evidence="16" type="ORF">SAMN05444158_0048</name>
</gene>
<dbReference type="InterPro" id="IPR017900">
    <property type="entry name" value="4Fe4S_Fe_S_CS"/>
</dbReference>
<dbReference type="SUPFAM" id="SSF46548">
    <property type="entry name" value="alpha-helical ferredoxin"/>
    <property type="match status" value="1"/>
</dbReference>
<evidence type="ECO:0000256" key="4">
    <source>
        <dbReference type="ARBA" id="ARBA00022723"/>
    </source>
</evidence>
<evidence type="ECO:0000256" key="11">
    <source>
        <dbReference type="ARBA" id="ARBA00060924"/>
    </source>
</evidence>
<dbReference type="Gene3D" id="3.30.70.2740">
    <property type="match status" value="1"/>
</dbReference>
<dbReference type="GO" id="GO:1903457">
    <property type="term" value="P:lactate catabolic process"/>
    <property type="evidence" value="ECO:0007669"/>
    <property type="project" value="TreeGrafter"/>
</dbReference>
<keyword evidence="7" id="KW-0408">Iron</keyword>
<protein>
    <recommendedName>
        <fullName evidence="12">D-2-hydroxyglutarate dehydrogenase</fullName>
        <ecNumber evidence="9">1.1.99.39</ecNumber>
    </recommendedName>
</protein>
<dbReference type="GO" id="GO:0008720">
    <property type="term" value="F:D-lactate dehydrogenase (NAD+) activity"/>
    <property type="evidence" value="ECO:0007669"/>
    <property type="project" value="TreeGrafter"/>
</dbReference>
<feature type="region of interest" description="Disordered" evidence="13">
    <location>
        <begin position="1"/>
        <end position="24"/>
    </location>
</feature>
<dbReference type="EC" id="1.1.99.39" evidence="9"/>
<dbReference type="PROSITE" id="PS00198">
    <property type="entry name" value="4FE4S_FER_1"/>
    <property type="match status" value="1"/>
</dbReference>
<keyword evidence="3" id="KW-0285">Flavoprotein</keyword>
<dbReference type="InterPro" id="IPR004113">
    <property type="entry name" value="FAD-bd_oxidored_4_C"/>
</dbReference>